<evidence type="ECO:0000259" key="1">
    <source>
        <dbReference type="Pfam" id="PF07589"/>
    </source>
</evidence>
<dbReference type="Proteomes" id="UP000036902">
    <property type="component" value="Chromosome"/>
</dbReference>
<dbReference type="AlphaFoldDB" id="A0A127K9T5"/>
<accession>A0A127K9T5</accession>
<dbReference type="Pfam" id="PF07589">
    <property type="entry name" value="PEP-CTERM"/>
    <property type="match status" value="1"/>
</dbReference>
<keyword evidence="3" id="KW-1185">Reference proteome</keyword>
<reference evidence="3" key="1">
    <citation type="submission" date="2016-03" db="EMBL/GenBank/DDBJ databases">
        <authorList>
            <person name="Ma C."/>
            <person name="Zhou S."/>
            <person name="Yang G."/>
        </authorList>
    </citation>
    <scope>NUCLEOTIDE SEQUENCE [LARGE SCALE GENOMIC DNA]</scope>
    <source>
        <strain evidence="3">SgZ-1</strain>
    </source>
</reference>
<dbReference type="NCBIfam" id="TIGR02595">
    <property type="entry name" value="PEP_CTERM"/>
    <property type="match status" value="1"/>
</dbReference>
<dbReference type="KEGG" id="thu:AC731_018240"/>
<dbReference type="InterPro" id="IPR013424">
    <property type="entry name" value="Ice-binding_C"/>
</dbReference>
<dbReference type="RefSeq" id="WP_048708303.1">
    <property type="nucleotide sequence ID" value="NZ_CP014646.1"/>
</dbReference>
<proteinExistence type="predicted"/>
<protein>
    <recommendedName>
        <fullName evidence="1">Ice-binding protein C-terminal domain-containing protein</fullName>
    </recommendedName>
</protein>
<organism evidence="2 3">
    <name type="scientific">Thauera humireducens</name>
    <dbReference type="NCBI Taxonomy" id="1134435"/>
    <lineage>
        <taxon>Bacteria</taxon>
        <taxon>Pseudomonadati</taxon>
        <taxon>Pseudomonadota</taxon>
        <taxon>Betaproteobacteria</taxon>
        <taxon>Rhodocyclales</taxon>
        <taxon>Zoogloeaceae</taxon>
        <taxon>Thauera</taxon>
    </lineage>
</organism>
<feature type="domain" description="Ice-binding protein C-terminal" evidence="1">
    <location>
        <begin position="158"/>
        <end position="180"/>
    </location>
</feature>
<sequence>MLDVVFATSAFTTQSFTLGTAGDSFSFQIGTVNFREPNTGPGKGNTGIRDAETDELDVSVFLTFADPLGSIREVRTAGIATPGLIDDATVDFSLTWSPLDVAFGDGGLFQISLGALSFVNNNEGAKALNATVTMLTLPQLLPVSPAPAPEQEAGEPNAVPEPGSLALLGLGLAGLGALRRKQRAA</sequence>
<dbReference type="EMBL" id="CP014646">
    <property type="protein sequence ID" value="AMO38716.1"/>
    <property type="molecule type" value="Genomic_DNA"/>
</dbReference>
<evidence type="ECO:0000313" key="3">
    <source>
        <dbReference type="Proteomes" id="UP000036902"/>
    </source>
</evidence>
<gene>
    <name evidence="2" type="ORF">AC731_018240</name>
</gene>
<evidence type="ECO:0000313" key="2">
    <source>
        <dbReference type="EMBL" id="AMO38716.1"/>
    </source>
</evidence>
<name>A0A127K9T5_9RHOO</name>